<dbReference type="SUPFAM" id="SSF69279">
    <property type="entry name" value="Phage tail proteins"/>
    <property type="match status" value="1"/>
</dbReference>
<gene>
    <name evidence="2" type="ORF">SAMN04488518_11396</name>
</gene>
<evidence type="ECO:0000313" key="2">
    <source>
        <dbReference type="EMBL" id="SFK99074.1"/>
    </source>
</evidence>
<feature type="region of interest" description="Disordered" evidence="1">
    <location>
        <begin position="311"/>
        <end position="367"/>
    </location>
</feature>
<evidence type="ECO:0000256" key="1">
    <source>
        <dbReference type="SAM" id="MobiDB-lite"/>
    </source>
</evidence>
<feature type="compositionally biased region" description="Basic and acidic residues" evidence="1">
    <location>
        <begin position="330"/>
        <end position="342"/>
    </location>
</feature>
<comment type="caution">
    <text evidence="2">The sequence shown here is derived from an EMBL/GenBank/DDBJ whole genome shotgun (WGS) entry which is preliminary data.</text>
</comment>
<reference evidence="2 3" key="1">
    <citation type="submission" date="2016-10" db="EMBL/GenBank/DDBJ databases">
        <authorList>
            <person name="Varghese N."/>
            <person name="Submissions S."/>
        </authorList>
    </citation>
    <scope>NUCLEOTIDE SEQUENCE [LARGE SCALE GENOMIC DNA]</scope>
    <source>
        <strain evidence="2 3">DSM 16392</strain>
    </source>
</reference>
<dbReference type="EMBL" id="FOSK01000013">
    <property type="protein sequence ID" value="SFK99074.1"/>
    <property type="molecule type" value="Genomic_DNA"/>
</dbReference>
<evidence type="ECO:0008006" key="4">
    <source>
        <dbReference type="Google" id="ProtNLM"/>
    </source>
</evidence>
<keyword evidence="3" id="KW-1185">Reference proteome</keyword>
<organism evidence="2 3">
    <name type="scientific">Pseudovibrio ascidiaceicola</name>
    <dbReference type="NCBI Taxonomy" id="285279"/>
    <lineage>
        <taxon>Bacteria</taxon>
        <taxon>Pseudomonadati</taxon>
        <taxon>Pseudomonadota</taxon>
        <taxon>Alphaproteobacteria</taxon>
        <taxon>Hyphomicrobiales</taxon>
        <taxon>Stappiaceae</taxon>
        <taxon>Pseudovibrio</taxon>
    </lineage>
</organism>
<name>A0A1I4DZS6_9HYPH</name>
<dbReference type="Proteomes" id="UP000199598">
    <property type="component" value="Unassembled WGS sequence"/>
</dbReference>
<dbReference type="RefSeq" id="WP_139226388.1">
    <property type="nucleotide sequence ID" value="NZ_FOSK01000013.1"/>
</dbReference>
<accession>A0A1I4DZS6</accession>
<evidence type="ECO:0000313" key="3">
    <source>
        <dbReference type="Proteomes" id="UP000199598"/>
    </source>
</evidence>
<sequence length="367" mass="40303">MNQWTVDWKVILNGDDISQDLRPYLMNISATDKAGISSDSCSLSLDDRAGQIKLPSAGHRLSVLLEGKKVFEGITDQPVSSSNRSGGQKLSIKAKGFDERSPVKQPLFFHKDDATLEEFLQGAAKKAGFNIKVAPAFKEIFRDYWSANGESFHSIGQRYAKELNGAFKIRDKTAVLLPLGADNGLPVLKCIYPGNIITWRLKPRDLRRAFTGSSVRYVDREKGKVVEVKRPYKEEEIEDPAFSDPVLNAIRSTVKDEDQAKELLKAREGQSKREKASGSITINFEPQAQAEALCTVEGIKQGIDGKYRVESRTHKAARGGGATTTLSVKEPQDGAGKREGAKPKTPTKKPALTGDGLNRNGRTGTQQ</sequence>
<proteinExistence type="predicted"/>
<protein>
    <recommendedName>
        <fullName evidence="4">Phage late control gene D protein (GPD)</fullName>
    </recommendedName>
</protein>